<dbReference type="EnsemblPlants" id="Bo1g126240.1">
    <property type="protein sequence ID" value="Bo1g126240.1"/>
    <property type="gene ID" value="Bo1g126240"/>
</dbReference>
<evidence type="ECO:0000313" key="2">
    <source>
        <dbReference type="Proteomes" id="UP000032141"/>
    </source>
</evidence>
<organism evidence="1 2">
    <name type="scientific">Brassica oleracea var. oleracea</name>
    <dbReference type="NCBI Taxonomy" id="109376"/>
    <lineage>
        <taxon>Eukaryota</taxon>
        <taxon>Viridiplantae</taxon>
        <taxon>Streptophyta</taxon>
        <taxon>Embryophyta</taxon>
        <taxon>Tracheophyta</taxon>
        <taxon>Spermatophyta</taxon>
        <taxon>Magnoliopsida</taxon>
        <taxon>eudicotyledons</taxon>
        <taxon>Gunneridae</taxon>
        <taxon>Pentapetalae</taxon>
        <taxon>rosids</taxon>
        <taxon>malvids</taxon>
        <taxon>Brassicales</taxon>
        <taxon>Brassicaceae</taxon>
        <taxon>Brassiceae</taxon>
        <taxon>Brassica</taxon>
    </lineage>
</organism>
<accession>A0A0D3ADC8</accession>
<dbReference type="Gramene" id="Bo1g126240.1">
    <property type="protein sequence ID" value="Bo1g126240.1"/>
    <property type="gene ID" value="Bo1g126240"/>
</dbReference>
<reference evidence="1 2" key="1">
    <citation type="journal article" date="2014" name="Genome Biol.">
        <title>Transcriptome and methylome profiling reveals relics of genome dominance in the mesopolyploid Brassica oleracea.</title>
        <authorList>
            <person name="Parkin I.A."/>
            <person name="Koh C."/>
            <person name="Tang H."/>
            <person name="Robinson S.J."/>
            <person name="Kagale S."/>
            <person name="Clarke W.E."/>
            <person name="Town C.D."/>
            <person name="Nixon J."/>
            <person name="Krishnakumar V."/>
            <person name="Bidwell S.L."/>
            <person name="Denoeud F."/>
            <person name="Belcram H."/>
            <person name="Links M.G."/>
            <person name="Just J."/>
            <person name="Clarke C."/>
            <person name="Bender T."/>
            <person name="Huebert T."/>
            <person name="Mason A.S."/>
            <person name="Pires J.C."/>
            <person name="Barker G."/>
            <person name="Moore J."/>
            <person name="Walley P.G."/>
            <person name="Manoli S."/>
            <person name="Batley J."/>
            <person name="Edwards D."/>
            <person name="Nelson M.N."/>
            <person name="Wang X."/>
            <person name="Paterson A.H."/>
            <person name="King G."/>
            <person name="Bancroft I."/>
            <person name="Chalhoub B."/>
            <person name="Sharpe A.G."/>
        </authorList>
    </citation>
    <scope>NUCLEOTIDE SEQUENCE</scope>
    <source>
        <strain evidence="1 2">cv. TO1000</strain>
    </source>
</reference>
<sequence length="236" mass="26789">MHGLVSYRRFGRPRSLRNDRAGRMLGRYVATELGSSSVAMYRPSRKDARSLRSDRAWLELGRYVATGQRACAGKYKILSKKRSSKKGPSSVNVPEELLVPKIESVPHSVTLAENEAWWVARYGSITPPKEKSFPVMTHCTVEEGAPSRSTNKFLEIMRSFSQIPNTVEFWVPHQGECASSPPEGYFTCYEAFVVRCRLWFPIPEIIVRVLDRFEVAISQLNPLVIQHLIGILILSY</sequence>
<dbReference type="AlphaFoldDB" id="A0A0D3ADC8"/>
<protein>
    <submittedName>
        <fullName evidence="1">Uncharacterized protein</fullName>
    </submittedName>
</protein>
<dbReference type="HOGENOM" id="CLU_019862_5_0_1"/>
<reference evidence="1" key="2">
    <citation type="submission" date="2015-03" db="UniProtKB">
        <authorList>
            <consortium name="EnsemblPlants"/>
        </authorList>
    </citation>
    <scope>IDENTIFICATION</scope>
</reference>
<name>A0A0D3ADC8_BRAOL</name>
<proteinExistence type="predicted"/>
<keyword evidence="2" id="KW-1185">Reference proteome</keyword>
<dbReference type="Proteomes" id="UP000032141">
    <property type="component" value="Chromosome C1"/>
</dbReference>
<evidence type="ECO:0000313" key="1">
    <source>
        <dbReference type="EnsemblPlants" id="Bo1g126240.1"/>
    </source>
</evidence>